<feature type="region of interest" description="Disordered" evidence="1">
    <location>
        <begin position="44"/>
        <end position="65"/>
    </location>
</feature>
<evidence type="ECO:0000256" key="1">
    <source>
        <dbReference type="SAM" id="MobiDB-lite"/>
    </source>
</evidence>
<gene>
    <name evidence="2" type="ORF">COMA2_80125</name>
</gene>
<feature type="compositionally biased region" description="Basic and acidic residues" evidence="1">
    <location>
        <begin position="52"/>
        <end position="65"/>
    </location>
</feature>
<dbReference type="AlphaFoldDB" id="A0A0S4LRU4"/>
<keyword evidence="3" id="KW-1185">Reference proteome</keyword>
<proteinExistence type="predicted"/>
<sequence length="65" mass="7493">MIRLFLLRAFDRNSPGLLRLDHRIVGRARSLRVLSFGCRDKVGRMEGQAPGYERDDHGRHHEPPG</sequence>
<accession>A0A0S4LRU4</accession>
<evidence type="ECO:0000313" key="2">
    <source>
        <dbReference type="EMBL" id="CUS39678.1"/>
    </source>
</evidence>
<protein>
    <submittedName>
        <fullName evidence="2">Uncharacterized protein</fullName>
    </submittedName>
</protein>
<dbReference type="Proteomes" id="UP000198736">
    <property type="component" value="Unassembled WGS sequence"/>
</dbReference>
<evidence type="ECO:0000313" key="3">
    <source>
        <dbReference type="Proteomes" id="UP000198736"/>
    </source>
</evidence>
<organism evidence="2 3">
    <name type="scientific">Candidatus Nitrospira nitrificans</name>
    <dbReference type="NCBI Taxonomy" id="1742973"/>
    <lineage>
        <taxon>Bacteria</taxon>
        <taxon>Pseudomonadati</taxon>
        <taxon>Nitrospirota</taxon>
        <taxon>Nitrospiria</taxon>
        <taxon>Nitrospirales</taxon>
        <taxon>Nitrospiraceae</taxon>
        <taxon>Nitrospira</taxon>
    </lineage>
</organism>
<name>A0A0S4LRU4_9BACT</name>
<reference evidence="3" key="1">
    <citation type="submission" date="2015-10" db="EMBL/GenBank/DDBJ databases">
        <authorList>
            <person name="Luecker S."/>
            <person name="Luecker S."/>
        </authorList>
    </citation>
    <scope>NUCLEOTIDE SEQUENCE [LARGE SCALE GENOMIC DNA]</scope>
</reference>
<dbReference type="EMBL" id="CZPZ01000035">
    <property type="protein sequence ID" value="CUS39678.1"/>
    <property type="molecule type" value="Genomic_DNA"/>
</dbReference>